<dbReference type="Gene3D" id="3.40.630.50">
    <property type="entry name" value="AF0625-like"/>
    <property type="match status" value="1"/>
</dbReference>
<evidence type="ECO:0000313" key="1">
    <source>
        <dbReference type="EMBL" id="KAF3574917.1"/>
    </source>
</evidence>
<reference evidence="1" key="1">
    <citation type="submission" date="2019-12" db="EMBL/GenBank/DDBJ databases">
        <title>Genome sequencing and annotation of Brassica cretica.</title>
        <authorList>
            <person name="Studholme D.J."/>
            <person name="Sarris P."/>
        </authorList>
    </citation>
    <scope>NUCLEOTIDE SEQUENCE</scope>
    <source>
        <strain evidence="1">PFS-109/04</strain>
        <tissue evidence="1">Leaf</tissue>
    </source>
</reference>
<dbReference type="SUPFAM" id="SSF142535">
    <property type="entry name" value="AF0625-like"/>
    <property type="match status" value="1"/>
</dbReference>
<proteinExistence type="predicted"/>
<dbReference type="GO" id="GO:0051499">
    <property type="term" value="F:D-aminoacyl-tRNA deacylase activity"/>
    <property type="evidence" value="ECO:0007669"/>
    <property type="project" value="InterPro"/>
</dbReference>
<sequence length="57" mass="6461">MEIDLTFFTSWWEEATEEAVDEVIFLSHHTAVSNCPALTVHPIGDLLGPWGFPRPSY</sequence>
<dbReference type="PANTHER" id="PTHR34667:SF1">
    <property type="entry name" value="D-AMINOACYL-TRNA DEACYLASE"/>
    <property type="match status" value="1"/>
</dbReference>
<dbReference type="EMBL" id="QGKX02000095">
    <property type="protein sequence ID" value="KAF3574917.1"/>
    <property type="molecule type" value="Genomic_DNA"/>
</dbReference>
<dbReference type="InterPro" id="IPR007508">
    <property type="entry name" value="DtdA"/>
</dbReference>
<dbReference type="PANTHER" id="PTHR34667">
    <property type="entry name" value="D-AMINOACYL-TRNA DEACYLASE"/>
    <property type="match status" value="1"/>
</dbReference>
<name>A0A8S9RSE5_BRACR</name>
<accession>A0A8S9RSE5</accession>
<gene>
    <name evidence="1" type="ORF">F2Q69_00059292</name>
</gene>
<protein>
    <submittedName>
        <fullName evidence="1">Uncharacterized protein</fullName>
    </submittedName>
</protein>
<comment type="caution">
    <text evidence="1">The sequence shown here is derived from an EMBL/GenBank/DDBJ whole genome shotgun (WGS) entry which is preliminary data.</text>
</comment>
<organism evidence="1 2">
    <name type="scientific">Brassica cretica</name>
    <name type="common">Mustard</name>
    <dbReference type="NCBI Taxonomy" id="69181"/>
    <lineage>
        <taxon>Eukaryota</taxon>
        <taxon>Viridiplantae</taxon>
        <taxon>Streptophyta</taxon>
        <taxon>Embryophyta</taxon>
        <taxon>Tracheophyta</taxon>
        <taxon>Spermatophyta</taxon>
        <taxon>Magnoliopsida</taxon>
        <taxon>eudicotyledons</taxon>
        <taxon>Gunneridae</taxon>
        <taxon>Pentapetalae</taxon>
        <taxon>rosids</taxon>
        <taxon>malvids</taxon>
        <taxon>Brassicales</taxon>
        <taxon>Brassicaceae</taxon>
        <taxon>Brassiceae</taxon>
        <taxon>Brassica</taxon>
    </lineage>
</organism>
<dbReference type="Proteomes" id="UP000712600">
    <property type="component" value="Unassembled WGS sequence"/>
</dbReference>
<evidence type="ECO:0000313" key="2">
    <source>
        <dbReference type="Proteomes" id="UP000712600"/>
    </source>
</evidence>
<dbReference type="AlphaFoldDB" id="A0A8S9RSE5"/>